<dbReference type="SUPFAM" id="SSF81296">
    <property type="entry name" value="E set domains"/>
    <property type="match status" value="1"/>
</dbReference>
<dbReference type="CDD" id="cd11234">
    <property type="entry name" value="E_set_GDE_N"/>
    <property type="match status" value="1"/>
</dbReference>
<keyword evidence="2" id="KW-0326">Glycosidase</keyword>
<dbReference type="InterPro" id="IPR017853">
    <property type="entry name" value="GH"/>
</dbReference>
<organism evidence="2">
    <name type="scientific">Blautia glucerasea</name>
    <dbReference type="NCBI Taxonomy" id="536633"/>
    <lineage>
        <taxon>Bacteria</taxon>
        <taxon>Bacillati</taxon>
        <taxon>Bacillota</taxon>
        <taxon>Clostridia</taxon>
        <taxon>Lachnospirales</taxon>
        <taxon>Lachnospiraceae</taxon>
        <taxon>Blautia</taxon>
    </lineage>
</organism>
<sequence length="614" mass="70866">MEKENRLYVRDGNPVILGANKNSEGLNFAAEIPWGAEASLVLYRKGFSHPYREISFTEEHRTGKVCTLLVSGLDTEKFEYNFRIEGRIVQDPYAHGIRGREHFGATYSKEEHKVRCTFLPETEYDWEGDAPLDIPYHDTVLYKVHVRGYTKQQKLPQKIKGTFAGLKEMIPYWKELGINAIELMPAYEFEETFQDARGEGLITEKRSRDRVNYWGYLSGWYFAPKRAYCATKEPENEFRDLIKALHKAGIQCIMEFYFPAGTNPLMALQAAWFWKTYYHVDGFHFLGEGVPVELLAKDHILYGTKKLFQDASENLEDDGMIAVYQGGFQQDMRRFLKSDEGMIPSVEYHIRHVRSSGGNVNYMASQDGFTLYDTVCYNYRHNEDNGEGNQDGSDYNYSWNCGIEGPTRKMAVKKMREQQIKNAFLLLLFSQGIPMIYGGDEFGNSQNGNNNAWCQDNPTGWTDWKACRKNAKLLEFVKEAVAFRKAHPVLHMEREPRGVDYLAKGFPDMSFHGERAWYLNKENTCRLIGVMYCGAYAEKPDGTEDDFIYVGYNFHWENRTIALPNLPEGYVWKKTADTSETEDGPFFREREETYEKNIGISPRSIVVLTGKKGE</sequence>
<protein>
    <submittedName>
        <fullName evidence="2">Glycogen debranching enzyme</fullName>
        <ecNumber evidence="2">3.2.1.-</ecNumber>
    </submittedName>
</protein>
<evidence type="ECO:0000313" key="2">
    <source>
        <dbReference type="EMBL" id="VYS83470.1"/>
    </source>
</evidence>
<dbReference type="SUPFAM" id="SSF51445">
    <property type="entry name" value="(Trans)glycosidases"/>
    <property type="match status" value="1"/>
</dbReference>
<dbReference type="GO" id="GO:0016798">
    <property type="term" value="F:hydrolase activity, acting on glycosyl bonds"/>
    <property type="evidence" value="ECO:0007669"/>
    <property type="project" value="UniProtKB-KW"/>
</dbReference>
<dbReference type="RefSeq" id="WP_412110087.1">
    <property type="nucleotide sequence ID" value="NZ_CACRST010000009.1"/>
</dbReference>
<dbReference type="InterPro" id="IPR014756">
    <property type="entry name" value="Ig_E-set"/>
</dbReference>
<name>A0A6N2RVC0_9FIRM</name>
<evidence type="ECO:0000256" key="1">
    <source>
        <dbReference type="ARBA" id="ARBA00008061"/>
    </source>
</evidence>
<dbReference type="InterPro" id="IPR013783">
    <property type="entry name" value="Ig-like_fold"/>
</dbReference>
<proteinExistence type="inferred from homology"/>
<dbReference type="Gene3D" id="2.60.40.10">
    <property type="entry name" value="Immunoglobulins"/>
    <property type="match status" value="1"/>
</dbReference>
<dbReference type="Gene3D" id="3.20.20.80">
    <property type="entry name" value="Glycosidases"/>
    <property type="match status" value="2"/>
</dbReference>
<dbReference type="SUPFAM" id="SSF51011">
    <property type="entry name" value="Glycosyl hydrolase domain"/>
    <property type="match status" value="1"/>
</dbReference>
<keyword evidence="2" id="KW-0378">Hydrolase</keyword>
<dbReference type="Gene3D" id="2.60.40.1180">
    <property type="entry name" value="Golgi alpha-mannosidase II"/>
    <property type="match status" value="1"/>
</dbReference>
<accession>A0A6N2RVC0</accession>
<dbReference type="AlphaFoldDB" id="A0A6N2RVC0"/>
<dbReference type="PANTHER" id="PTHR43002">
    <property type="entry name" value="GLYCOGEN DEBRANCHING ENZYME"/>
    <property type="match status" value="1"/>
</dbReference>
<dbReference type="EMBL" id="CACRST010000009">
    <property type="protein sequence ID" value="VYS83470.1"/>
    <property type="molecule type" value="Genomic_DNA"/>
</dbReference>
<gene>
    <name evidence="2" type="primary">glgX_1</name>
    <name evidence="2" type="ORF">BGLFYP119_00777</name>
</gene>
<reference evidence="2" key="1">
    <citation type="submission" date="2019-11" db="EMBL/GenBank/DDBJ databases">
        <authorList>
            <person name="Feng L."/>
        </authorList>
    </citation>
    <scope>NUCLEOTIDE SEQUENCE</scope>
    <source>
        <strain evidence="2">BgluceraseaLFYP119</strain>
    </source>
</reference>
<dbReference type="EC" id="3.2.1.-" evidence="2"/>
<dbReference type="InterPro" id="IPR013780">
    <property type="entry name" value="Glyco_hydro_b"/>
</dbReference>
<comment type="similarity">
    <text evidence="1">Belongs to the glycosyl hydrolase 13 family.</text>
</comment>